<feature type="transmembrane region" description="Helical" evidence="10">
    <location>
        <begin position="422"/>
        <end position="441"/>
    </location>
</feature>
<dbReference type="Proteomes" id="UP000198104">
    <property type="component" value="Unassembled WGS sequence"/>
</dbReference>
<keyword evidence="4" id="KW-0133">Cell shape</keyword>
<dbReference type="Pfam" id="PF03023">
    <property type="entry name" value="MurJ"/>
    <property type="match status" value="1"/>
</dbReference>
<comment type="subcellular location">
    <subcellularLocation>
        <location evidence="1">Cell membrane</location>
        <topology evidence="1">Multi-pass membrane protein</topology>
    </subcellularLocation>
</comment>
<accession>A0A254QAS0</accession>
<evidence type="ECO:0000256" key="10">
    <source>
        <dbReference type="SAM" id="Phobius"/>
    </source>
</evidence>
<dbReference type="PANTHER" id="PTHR30250">
    <property type="entry name" value="PST FAMILY PREDICTED COLANIC ACID TRANSPORTER"/>
    <property type="match status" value="1"/>
</dbReference>
<feature type="transmembrane region" description="Helical" evidence="10">
    <location>
        <begin position="207"/>
        <end position="230"/>
    </location>
</feature>
<dbReference type="PANTHER" id="PTHR30250:SF11">
    <property type="entry name" value="O-ANTIGEN TRANSPORTER-RELATED"/>
    <property type="match status" value="1"/>
</dbReference>
<dbReference type="InterPro" id="IPR050833">
    <property type="entry name" value="Poly_Biosynth_Transport"/>
</dbReference>
<organism evidence="11 12">
    <name type="scientific">Polynucleobacter aenigmaticus</name>
    <dbReference type="NCBI Taxonomy" id="1743164"/>
    <lineage>
        <taxon>Bacteria</taxon>
        <taxon>Pseudomonadati</taxon>
        <taxon>Pseudomonadota</taxon>
        <taxon>Betaproteobacteria</taxon>
        <taxon>Burkholderiales</taxon>
        <taxon>Burkholderiaceae</taxon>
        <taxon>Polynucleobacter</taxon>
    </lineage>
</organism>
<evidence type="ECO:0000256" key="2">
    <source>
        <dbReference type="ARBA" id="ARBA00022475"/>
    </source>
</evidence>
<evidence type="ECO:0000256" key="7">
    <source>
        <dbReference type="ARBA" id="ARBA00023136"/>
    </source>
</evidence>
<feature type="transmembrane region" description="Helical" evidence="10">
    <location>
        <begin position="242"/>
        <end position="258"/>
    </location>
</feature>
<evidence type="ECO:0000256" key="3">
    <source>
        <dbReference type="ARBA" id="ARBA00022692"/>
    </source>
</evidence>
<keyword evidence="7 10" id="KW-0472">Membrane</keyword>
<evidence type="ECO:0000256" key="4">
    <source>
        <dbReference type="ARBA" id="ARBA00022960"/>
    </source>
</evidence>
<dbReference type="InterPro" id="IPR004268">
    <property type="entry name" value="MurJ"/>
</dbReference>
<comment type="function">
    <text evidence="8">Involved in peptidoglycan biosynthesis. Transports lipid-linked peptidoglycan precursors from the inner to the outer leaflet of the cytoplasmic membrane.</text>
</comment>
<dbReference type="AlphaFoldDB" id="A0A254QAS0"/>
<evidence type="ECO:0000256" key="6">
    <source>
        <dbReference type="ARBA" id="ARBA00022989"/>
    </source>
</evidence>
<keyword evidence="12" id="KW-1185">Reference proteome</keyword>
<feature type="transmembrane region" description="Helical" evidence="10">
    <location>
        <begin position="181"/>
        <end position="201"/>
    </location>
</feature>
<dbReference type="EMBL" id="NGUO01000006">
    <property type="protein sequence ID" value="OWS71987.1"/>
    <property type="molecule type" value="Genomic_DNA"/>
</dbReference>
<keyword evidence="6 10" id="KW-1133">Transmembrane helix</keyword>
<evidence type="ECO:0000313" key="12">
    <source>
        <dbReference type="Proteomes" id="UP000198104"/>
    </source>
</evidence>
<feature type="transmembrane region" description="Helical" evidence="10">
    <location>
        <begin position="278"/>
        <end position="300"/>
    </location>
</feature>
<comment type="caution">
    <text evidence="11">The sequence shown here is derived from an EMBL/GenBank/DDBJ whole genome shotgun (WGS) entry which is preliminary data.</text>
</comment>
<evidence type="ECO:0008006" key="13">
    <source>
        <dbReference type="Google" id="ProtNLM"/>
    </source>
</evidence>
<keyword evidence="2" id="KW-1003">Cell membrane</keyword>
<protein>
    <recommendedName>
        <fullName evidence="13">Virulence factor MviN</fullName>
    </recommendedName>
</protein>
<dbReference type="GO" id="GO:0008360">
    <property type="term" value="P:regulation of cell shape"/>
    <property type="evidence" value="ECO:0007669"/>
    <property type="project" value="UniProtKB-KW"/>
</dbReference>
<name>A0A254QAS0_9BURK</name>
<reference evidence="11 12" key="1">
    <citation type="submission" date="2017-05" db="EMBL/GenBank/DDBJ databases">
        <title>Polynucleobacter sp. MWH-K35W1 isolated from the permanently anoxic monimolimnion of a meromictic lake.</title>
        <authorList>
            <person name="Hahn M.W."/>
        </authorList>
    </citation>
    <scope>NUCLEOTIDE SEQUENCE [LARGE SCALE GENOMIC DNA]</scope>
    <source>
        <strain evidence="11 12">MWH-K35W1</strain>
    </source>
</reference>
<dbReference type="GO" id="GO:0009252">
    <property type="term" value="P:peptidoglycan biosynthetic process"/>
    <property type="evidence" value="ECO:0007669"/>
    <property type="project" value="UniProtKB-KW"/>
</dbReference>
<keyword evidence="5" id="KW-0573">Peptidoglycan synthesis</keyword>
<feature type="transmembrane region" description="Helical" evidence="10">
    <location>
        <begin position="396"/>
        <end position="416"/>
    </location>
</feature>
<feature type="transmembrane region" description="Helical" evidence="10">
    <location>
        <begin position="64"/>
        <end position="88"/>
    </location>
</feature>
<evidence type="ECO:0000256" key="5">
    <source>
        <dbReference type="ARBA" id="ARBA00022984"/>
    </source>
</evidence>
<dbReference type="GO" id="GO:0005886">
    <property type="term" value="C:plasma membrane"/>
    <property type="evidence" value="ECO:0007669"/>
    <property type="project" value="UniProtKB-SubCell"/>
</dbReference>
<feature type="transmembrane region" description="Helical" evidence="10">
    <location>
        <begin position="143"/>
        <end position="169"/>
    </location>
</feature>
<evidence type="ECO:0000256" key="9">
    <source>
        <dbReference type="ARBA" id="ARBA00061532"/>
    </source>
</evidence>
<feature type="transmembrane region" description="Helical" evidence="10">
    <location>
        <begin position="362"/>
        <end position="389"/>
    </location>
</feature>
<feature type="transmembrane region" description="Helical" evidence="10">
    <location>
        <begin position="321"/>
        <end position="340"/>
    </location>
</feature>
<sequence length="451" mass="49757">MRITSIGSTRSIDGGNKYASIITGWCGLKRQALLAFIVALQLAATFSTQIIVVRFIGIGVQTDAFSAALTIPAVLSAILIAALQSVWLPRFSAESSNKELWRDNLKVALGQSMLLSGGIFILAVGTMQWWLHYIFPDFSIAQLSSAITLSSILSIASIFNVLSSILVIAFRSQSRFYKIEIIALLGTIFSLIALFYVIPIWGLVGVALITLGRSLIIFIIQMAFLGWPSISVGRGYKSCKTWRLMGPVFAGAIIYKTSPLVDRFWASQSSIGGLTLFNLAQMAVGALAIMLERSICVPIISRFGYYVANRDYKELKSSYRFGVFQITLISILFVFAMILLKDPFIEIIKFILNVNIDDASNIWWLCLLYVGYLHVSASGGLPVAVLYSLNDTKTPFIIGMIGFIASLFIKAFSFILFSLPGLVLATSIYYILNMAFMCWICERGINARNSQ</sequence>
<feature type="transmembrane region" description="Helical" evidence="10">
    <location>
        <begin position="33"/>
        <end position="58"/>
    </location>
</feature>
<evidence type="ECO:0000313" key="11">
    <source>
        <dbReference type="EMBL" id="OWS71987.1"/>
    </source>
</evidence>
<keyword evidence="3 10" id="KW-0812">Transmembrane</keyword>
<gene>
    <name evidence="11" type="ORF">CBI30_03905</name>
</gene>
<evidence type="ECO:0000256" key="1">
    <source>
        <dbReference type="ARBA" id="ARBA00004651"/>
    </source>
</evidence>
<comment type="similarity">
    <text evidence="9">Belongs to the MurJ/MviN family.</text>
</comment>
<feature type="transmembrane region" description="Helical" evidence="10">
    <location>
        <begin position="109"/>
        <end position="131"/>
    </location>
</feature>
<proteinExistence type="inferred from homology"/>
<evidence type="ECO:0000256" key="8">
    <source>
        <dbReference type="ARBA" id="ARBA00060041"/>
    </source>
</evidence>